<feature type="transmembrane region" description="Helical" evidence="1">
    <location>
        <begin position="7"/>
        <end position="26"/>
    </location>
</feature>
<dbReference type="Pfam" id="PF00583">
    <property type="entry name" value="Acetyltransf_1"/>
    <property type="match status" value="1"/>
</dbReference>
<dbReference type="AlphaFoldDB" id="A0A974DS83"/>
<dbReference type="Gene3D" id="3.40.630.30">
    <property type="match status" value="1"/>
</dbReference>
<evidence type="ECO:0000259" key="2">
    <source>
        <dbReference type="Pfam" id="PF00583"/>
    </source>
</evidence>
<protein>
    <recommendedName>
        <fullName evidence="2">N-acetyltransferase domain-containing protein</fullName>
    </recommendedName>
</protein>
<dbReference type="SUPFAM" id="SSF55729">
    <property type="entry name" value="Acyl-CoA N-acyltransferases (Nat)"/>
    <property type="match status" value="1"/>
</dbReference>
<dbReference type="CDD" id="cd04301">
    <property type="entry name" value="NAT_SF"/>
    <property type="match status" value="1"/>
</dbReference>
<dbReference type="InterPro" id="IPR016181">
    <property type="entry name" value="Acyl_CoA_acyltransferase"/>
</dbReference>
<organism evidence="3 4">
    <name type="scientific">Xenopus laevis</name>
    <name type="common">African clawed frog</name>
    <dbReference type="NCBI Taxonomy" id="8355"/>
    <lineage>
        <taxon>Eukaryota</taxon>
        <taxon>Metazoa</taxon>
        <taxon>Chordata</taxon>
        <taxon>Craniata</taxon>
        <taxon>Vertebrata</taxon>
        <taxon>Euteleostomi</taxon>
        <taxon>Amphibia</taxon>
        <taxon>Batrachia</taxon>
        <taxon>Anura</taxon>
        <taxon>Pipoidea</taxon>
        <taxon>Pipidae</taxon>
        <taxon>Xenopodinae</taxon>
        <taxon>Xenopus</taxon>
        <taxon>Xenopus</taxon>
    </lineage>
</organism>
<keyword evidence="1" id="KW-0812">Transmembrane</keyword>
<sequence length="117" mass="13004">MLLGIKSYVLSFSCLATMLAGGWWVLNCRYHYYLEVKVVGMVGAQQSEKSEDEMVLKLLCVGREHRRKGMAKALCLKVSDFAEACGGLYGKCTTFSSLHYKYSITIIAKATLDGFNS</sequence>
<gene>
    <name evidence="3" type="ORF">XELAEV_18008756mg</name>
</gene>
<reference evidence="4" key="1">
    <citation type="journal article" date="2016" name="Nature">
        <title>Genome evolution in the allotetraploid frog Xenopus laevis.</title>
        <authorList>
            <person name="Session A.M."/>
            <person name="Uno Y."/>
            <person name="Kwon T."/>
            <person name="Chapman J.A."/>
            <person name="Toyoda A."/>
            <person name="Takahashi S."/>
            <person name="Fukui A."/>
            <person name="Hikosaka A."/>
            <person name="Suzuki A."/>
            <person name="Kondo M."/>
            <person name="van Heeringen S.J."/>
            <person name="Quigley I."/>
            <person name="Heinz S."/>
            <person name="Ogino H."/>
            <person name="Ochi H."/>
            <person name="Hellsten U."/>
            <person name="Lyons J.B."/>
            <person name="Simakov O."/>
            <person name="Putnam N."/>
            <person name="Stites J."/>
            <person name="Kuroki Y."/>
            <person name="Tanaka T."/>
            <person name="Michiue T."/>
            <person name="Watanabe M."/>
            <person name="Bogdanovic O."/>
            <person name="Lister R."/>
            <person name="Georgiou G."/>
            <person name="Paranjpe S.S."/>
            <person name="van Kruijsbergen I."/>
            <person name="Shu S."/>
            <person name="Carlson J."/>
            <person name="Kinoshita T."/>
            <person name="Ohta Y."/>
            <person name="Mawaribuchi S."/>
            <person name="Jenkins J."/>
            <person name="Grimwood J."/>
            <person name="Schmutz J."/>
            <person name="Mitros T."/>
            <person name="Mozaffari S.V."/>
            <person name="Suzuki Y."/>
            <person name="Haramoto Y."/>
            <person name="Yamamoto T.S."/>
            <person name="Takagi C."/>
            <person name="Heald R."/>
            <person name="Miller K."/>
            <person name="Haudenschild C."/>
            <person name="Kitzman J."/>
            <person name="Nakayama T."/>
            <person name="Izutsu Y."/>
            <person name="Robert J."/>
            <person name="Fortriede J."/>
            <person name="Burns K."/>
            <person name="Lotay V."/>
            <person name="Karimi K."/>
            <person name="Yasuoka Y."/>
            <person name="Dichmann D.S."/>
            <person name="Flajnik M.F."/>
            <person name="Houston D.W."/>
            <person name="Shendure J."/>
            <person name="DuPasquier L."/>
            <person name="Vize P.D."/>
            <person name="Zorn A.M."/>
            <person name="Ito M."/>
            <person name="Marcotte E.M."/>
            <person name="Wallingford J.B."/>
            <person name="Ito Y."/>
            <person name="Asashima M."/>
            <person name="Ueno N."/>
            <person name="Matsuda Y."/>
            <person name="Veenstra G.J."/>
            <person name="Fujiyama A."/>
            <person name="Harland R.M."/>
            <person name="Taira M."/>
            <person name="Rokhsar D.S."/>
        </authorList>
    </citation>
    <scope>NUCLEOTIDE SEQUENCE [LARGE SCALE GENOMIC DNA]</scope>
    <source>
        <strain evidence="4">J</strain>
    </source>
</reference>
<name>A0A974DS83_XENLA</name>
<evidence type="ECO:0000256" key="1">
    <source>
        <dbReference type="SAM" id="Phobius"/>
    </source>
</evidence>
<evidence type="ECO:0000313" key="3">
    <source>
        <dbReference type="EMBL" id="OCT96550.1"/>
    </source>
</evidence>
<dbReference type="GO" id="GO:0016747">
    <property type="term" value="F:acyltransferase activity, transferring groups other than amino-acyl groups"/>
    <property type="evidence" value="ECO:0007669"/>
    <property type="project" value="InterPro"/>
</dbReference>
<accession>A0A974DS83</accession>
<dbReference type="Proteomes" id="UP000694892">
    <property type="component" value="Chromosome 1S"/>
</dbReference>
<evidence type="ECO:0000313" key="4">
    <source>
        <dbReference type="Proteomes" id="UP000694892"/>
    </source>
</evidence>
<proteinExistence type="predicted"/>
<dbReference type="InterPro" id="IPR000182">
    <property type="entry name" value="GNAT_dom"/>
</dbReference>
<keyword evidence="1" id="KW-1133">Transmembrane helix</keyword>
<dbReference type="EMBL" id="CM004467">
    <property type="protein sequence ID" value="OCT96550.1"/>
    <property type="molecule type" value="Genomic_DNA"/>
</dbReference>
<keyword evidence="1" id="KW-0472">Membrane</keyword>
<feature type="domain" description="N-acetyltransferase" evidence="2">
    <location>
        <begin position="29"/>
        <end position="88"/>
    </location>
</feature>